<feature type="compositionally biased region" description="Polar residues" evidence="1">
    <location>
        <begin position="150"/>
        <end position="165"/>
    </location>
</feature>
<feature type="region of interest" description="Disordered" evidence="1">
    <location>
        <begin position="24"/>
        <end position="56"/>
    </location>
</feature>
<evidence type="ECO:0000313" key="2">
    <source>
        <dbReference type="EMBL" id="PFX28719.1"/>
    </source>
</evidence>
<feature type="compositionally biased region" description="Polar residues" evidence="1">
    <location>
        <begin position="180"/>
        <end position="195"/>
    </location>
</feature>
<evidence type="ECO:0000256" key="1">
    <source>
        <dbReference type="SAM" id="MobiDB-lite"/>
    </source>
</evidence>
<feature type="region of interest" description="Disordered" evidence="1">
    <location>
        <begin position="147"/>
        <end position="219"/>
    </location>
</feature>
<dbReference type="EMBL" id="LSMT01000078">
    <property type="protein sequence ID" value="PFX28719.1"/>
    <property type="molecule type" value="Genomic_DNA"/>
</dbReference>
<name>A0A2B4SHX8_STYPI</name>
<keyword evidence="3" id="KW-1185">Reference proteome</keyword>
<dbReference type="AlphaFoldDB" id="A0A2B4SHX8"/>
<feature type="compositionally biased region" description="Basic residues" evidence="1">
    <location>
        <begin position="169"/>
        <end position="179"/>
    </location>
</feature>
<protein>
    <submittedName>
        <fullName evidence="2">Uncharacterized protein</fullName>
    </submittedName>
</protein>
<accession>A0A2B4SHX8</accession>
<gene>
    <name evidence="2" type="ORF">AWC38_SpisGene6552</name>
</gene>
<reference evidence="3" key="1">
    <citation type="journal article" date="2017" name="bioRxiv">
        <title>Comparative analysis of the genomes of Stylophora pistillata and Acropora digitifera provides evidence for extensive differences between species of corals.</title>
        <authorList>
            <person name="Voolstra C.R."/>
            <person name="Li Y."/>
            <person name="Liew Y.J."/>
            <person name="Baumgarten S."/>
            <person name="Zoccola D."/>
            <person name="Flot J.-F."/>
            <person name="Tambutte S."/>
            <person name="Allemand D."/>
            <person name="Aranda M."/>
        </authorList>
    </citation>
    <scope>NUCLEOTIDE SEQUENCE [LARGE SCALE GENOMIC DNA]</scope>
</reference>
<dbReference type="Proteomes" id="UP000225706">
    <property type="component" value="Unassembled WGS sequence"/>
</dbReference>
<dbReference type="OrthoDB" id="10648261at2759"/>
<comment type="caution">
    <text evidence="2">The sequence shown here is derived from an EMBL/GenBank/DDBJ whole genome shotgun (WGS) entry which is preliminary data.</text>
</comment>
<sequence length="219" mass="24681">MSRENKMGREKSFDIGKTDFSLDKPIEEYRSKQSQAFSSGEESSRRSKSIDVGRAHFSLDKPIERFNSKQNQTPRTGIRACESGRLRVKSLDLSTAQFSLDKPIEMFDSKHSQASGSTQATAEATFSSPKLLTRQCSWIQEEENCEEKPSSFSGLESYTPQLVQLTRNRPPRSRTRRPTKNVTASTDTGEITTQFPGLKAPEPSVKGKKPLRNINTNYH</sequence>
<organism evidence="2 3">
    <name type="scientific">Stylophora pistillata</name>
    <name type="common">Smooth cauliflower coral</name>
    <dbReference type="NCBI Taxonomy" id="50429"/>
    <lineage>
        <taxon>Eukaryota</taxon>
        <taxon>Metazoa</taxon>
        <taxon>Cnidaria</taxon>
        <taxon>Anthozoa</taxon>
        <taxon>Hexacorallia</taxon>
        <taxon>Scleractinia</taxon>
        <taxon>Astrocoeniina</taxon>
        <taxon>Pocilloporidae</taxon>
        <taxon>Stylophora</taxon>
    </lineage>
</organism>
<feature type="compositionally biased region" description="Basic and acidic residues" evidence="1">
    <location>
        <begin position="42"/>
        <end position="56"/>
    </location>
</feature>
<proteinExistence type="predicted"/>
<evidence type="ECO:0000313" key="3">
    <source>
        <dbReference type="Proteomes" id="UP000225706"/>
    </source>
</evidence>